<dbReference type="HOGENOM" id="CLU_2798758_0_0_1"/>
<protein>
    <submittedName>
        <fullName evidence="1">Uncharacterized protein</fullName>
    </submittedName>
</protein>
<evidence type="ECO:0000313" key="1">
    <source>
        <dbReference type="EnsemblPlants" id="KQL28441"/>
    </source>
</evidence>
<dbReference type="Gramene" id="KQL28441">
    <property type="protein sequence ID" value="KQL28441"/>
    <property type="gene ID" value="SETIT_020456mg"/>
</dbReference>
<accession>K3Z1N8</accession>
<name>K3Z1N8_SETIT</name>
<dbReference type="EnsemblPlants" id="KQL28441">
    <property type="protein sequence ID" value="KQL28441"/>
    <property type="gene ID" value="SETIT_020456mg"/>
</dbReference>
<dbReference type="AlphaFoldDB" id="K3Z1N8"/>
<evidence type="ECO:0000313" key="2">
    <source>
        <dbReference type="Proteomes" id="UP000004995"/>
    </source>
</evidence>
<dbReference type="InParanoid" id="K3Z1N8"/>
<keyword evidence="2" id="KW-1185">Reference proteome</keyword>
<sequence>MHKIVTRSTSICTMRSLTQPQFVLLLDYRRHKKGGKRSRTPTKSNCTFFFSWHSGLRPKLSGSVGPRY</sequence>
<organism evidence="1 2">
    <name type="scientific">Setaria italica</name>
    <name type="common">Foxtail millet</name>
    <name type="synonym">Panicum italicum</name>
    <dbReference type="NCBI Taxonomy" id="4555"/>
    <lineage>
        <taxon>Eukaryota</taxon>
        <taxon>Viridiplantae</taxon>
        <taxon>Streptophyta</taxon>
        <taxon>Embryophyta</taxon>
        <taxon>Tracheophyta</taxon>
        <taxon>Spermatophyta</taxon>
        <taxon>Magnoliopsida</taxon>
        <taxon>Liliopsida</taxon>
        <taxon>Poales</taxon>
        <taxon>Poaceae</taxon>
        <taxon>PACMAD clade</taxon>
        <taxon>Panicoideae</taxon>
        <taxon>Panicodae</taxon>
        <taxon>Paniceae</taxon>
        <taxon>Cenchrinae</taxon>
        <taxon>Setaria</taxon>
    </lineage>
</organism>
<reference evidence="2" key="1">
    <citation type="journal article" date="2012" name="Nat. Biotechnol.">
        <title>Reference genome sequence of the model plant Setaria.</title>
        <authorList>
            <person name="Bennetzen J.L."/>
            <person name="Schmutz J."/>
            <person name="Wang H."/>
            <person name="Percifield R."/>
            <person name="Hawkins J."/>
            <person name="Pontaroli A.C."/>
            <person name="Estep M."/>
            <person name="Feng L."/>
            <person name="Vaughn J.N."/>
            <person name="Grimwood J."/>
            <person name="Jenkins J."/>
            <person name="Barry K."/>
            <person name="Lindquist E."/>
            <person name="Hellsten U."/>
            <person name="Deshpande S."/>
            <person name="Wang X."/>
            <person name="Wu X."/>
            <person name="Mitros T."/>
            <person name="Triplett J."/>
            <person name="Yang X."/>
            <person name="Ye C.Y."/>
            <person name="Mauro-Herrera M."/>
            <person name="Wang L."/>
            <person name="Li P."/>
            <person name="Sharma M."/>
            <person name="Sharma R."/>
            <person name="Ronald P.C."/>
            <person name="Panaud O."/>
            <person name="Kellogg E.A."/>
            <person name="Brutnell T.P."/>
            <person name="Doust A.N."/>
            <person name="Tuskan G.A."/>
            <person name="Rokhsar D."/>
            <person name="Devos K.M."/>
        </authorList>
    </citation>
    <scope>NUCLEOTIDE SEQUENCE [LARGE SCALE GENOMIC DNA]</scope>
    <source>
        <strain evidence="2">cv. Yugu1</strain>
    </source>
</reference>
<proteinExistence type="predicted"/>
<dbReference type="Proteomes" id="UP000004995">
    <property type="component" value="Unassembled WGS sequence"/>
</dbReference>
<reference evidence="1" key="2">
    <citation type="submission" date="2018-08" db="UniProtKB">
        <authorList>
            <consortium name="EnsemblPlants"/>
        </authorList>
    </citation>
    <scope>IDENTIFICATION</scope>
    <source>
        <strain evidence="1">Yugu1</strain>
    </source>
</reference>
<dbReference type="EMBL" id="AGNK02000088">
    <property type="status" value="NOT_ANNOTATED_CDS"/>
    <property type="molecule type" value="Genomic_DNA"/>
</dbReference>